<dbReference type="AlphaFoldDB" id="A0A2N9G782"/>
<dbReference type="EMBL" id="OIVN01001559">
    <property type="protein sequence ID" value="SPC95373.1"/>
    <property type="molecule type" value="Genomic_DNA"/>
</dbReference>
<organism evidence="1">
    <name type="scientific">Fagus sylvatica</name>
    <name type="common">Beechnut</name>
    <dbReference type="NCBI Taxonomy" id="28930"/>
    <lineage>
        <taxon>Eukaryota</taxon>
        <taxon>Viridiplantae</taxon>
        <taxon>Streptophyta</taxon>
        <taxon>Embryophyta</taxon>
        <taxon>Tracheophyta</taxon>
        <taxon>Spermatophyta</taxon>
        <taxon>Magnoliopsida</taxon>
        <taxon>eudicotyledons</taxon>
        <taxon>Gunneridae</taxon>
        <taxon>Pentapetalae</taxon>
        <taxon>rosids</taxon>
        <taxon>fabids</taxon>
        <taxon>Fagales</taxon>
        <taxon>Fagaceae</taxon>
        <taxon>Fagus</taxon>
    </lineage>
</organism>
<sequence>MSKSTATTPRLATSSTFRPPLSAEMAYGSDTKLHRRMESSAALGCENGSMRRQMWAVVVVMGFGVENCSRDFGVEKKFKEFEVVVVMYCGIVDCNGDFGLLRRNSKNLRLLL</sequence>
<gene>
    <name evidence="1" type="ORF">FSB_LOCUS23255</name>
</gene>
<name>A0A2N9G782_FAGSY</name>
<proteinExistence type="predicted"/>
<evidence type="ECO:0000313" key="1">
    <source>
        <dbReference type="EMBL" id="SPC95373.1"/>
    </source>
</evidence>
<reference evidence="1" key="1">
    <citation type="submission" date="2018-02" db="EMBL/GenBank/DDBJ databases">
        <authorList>
            <person name="Cohen D.B."/>
            <person name="Kent A.D."/>
        </authorList>
    </citation>
    <scope>NUCLEOTIDE SEQUENCE</scope>
</reference>
<accession>A0A2N9G782</accession>
<protein>
    <submittedName>
        <fullName evidence="1">Uncharacterized protein</fullName>
    </submittedName>
</protein>